<sequence>MSLGDEPDPAPSGRTVTGDLRALAHPIRLRILSLLTGAEMTAAEVARELRITHANASYHLRLLLNADSIEVAGEERIRGGQAKRYRYDVSKAFTPPPDRAHPQPDDVQIVYAALAAELQRRAREIVTGPEAVGTLTDAELWVDLDEWKQIRDRVAQASEHLHRIAQRPHSPGTVRVSASIALFRMRDAAPTPQEQQ</sequence>
<dbReference type="InterPro" id="IPR036388">
    <property type="entry name" value="WH-like_DNA-bd_sf"/>
</dbReference>
<dbReference type="SMART" id="SM00418">
    <property type="entry name" value="HTH_ARSR"/>
    <property type="match status" value="1"/>
</dbReference>
<dbReference type="RefSeq" id="WP_191844162.1">
    <property type="nucleotide sequence ID" value="NZ_BAAALB010000046.1"/>
</dbReference>
<dbReference type="AlphaFoldDB" id="A0A8J3K4U6"/>
<proteinExistence type="predicted"/>
<dbReference type="InterPro" id="IPR051081">
    <property type="entry name" value="HTH_MetalResp_TranReg"/>
</dbReference>
<dbReference type="Gene3D" id="1.10.10.10">
    <property type="entry name" value="Winged helix-like DNA-binding domain superfamily/Winged helix DNA-binding domain"/>
    <property type="match status" value="1"/>
</dbReference>
<organism evidence="5 6">
    <name type="scientific">Catellatospora chokoriensis</name>
    <dbReference type="NCBI Taxonomy" id="310353"/>
    <lineage>
        <taxon>Bacteria</taxon>
        <taxon>Bacillati</taxon>
        <taxon>Actinomycetota</taxon>
        <taxon>Actinomycetes</taxon>
        <taxon>Micromonosporales</taxon>
        <taxon>Micromonosporaceae</taxon>
        <taxon>Catellatospora</taxon>
    </lineage>
</organism>
<dbReference type="CDD" id="cd00090">
    <property type="entry name" value="HTH_ARSR"/>
    <property type="match status" value="1"/>
</dbReference>
<gene>
    <name evidence="5" type="ORF">Cch02nite_65950</name>
</gene>
<dbReference type="Pfam" id="PF12840">
    <property type="entry name" value="HTH_20"/>
    <property type="match status" value="1"/>
</dbReference>
<dbReference type="InterPro" id="IPR001845">
    <property type="entry name" value="HTH_ArsR_DNA-bd_dom"/>
</dbReference>
<name>A0A8J3K4U6_9ACTN</name>
<protein>
    <recommendedName>
        <fullName evidence="4">HTH arsR-type domain-containing protein</fullName>
    </recommendedName>
</protein>
<evidence type="ECO:0000256" key="1">
    <source>
        <dbReference type="ARBA" id="ARBA00023015"/>
    </source>
</evidence>
<evidence type="ECO:0000259" key="4">
    <source>
        <dbReference type="SMART" id="SM00418"/>
    </source>
</evidence>
<dbReference type="PRINTS" id="PR00778">
    <property type="entry name" value="HTHARSR"/>
</dbReference>
<dbReference type="PANTHER" id="PTHR33154">
    <property type="entry name" value="TRANSCRIPTIONAL REGULATOR, ARSR FAMILY"/>
    <property type="match status" value="1"/>
</dbReference>
<keyword evidence="2" id="KW-0238">DNA-binding</keyword>
<keyword evidence="3" id="KW-0804">Transcription</keyword>
<dbReference type="PANTHER" id="PTHR33154:SF33">
    <property type="entry name" value="TRANSCRIPTIONAL REPRESSOR SDPR"/>
    <property type="match status" value="1"/>
</dbReference>
<comment type="caution">
    <text evidence="5">The sequence shown here is derived from an EMBL/GenBank/DDBJ whole genome shotgun (WGS) entry which is preliminary data.</text>
</comment>
<feature type="domain" description="HTH arsR-type" evidence="4">
    <location>
        <begin position="18"/>
        <end position="101"/>
    </location>
</feature>
<dbReference type="GO" id="GO:0003700">
    <property type="term" value="F:DNA-binding transcription factor activity"/>
    <property type="evidence" value="ECO:0007669"/>
    <property type="project" value="InterPro"/>
</dbReference>
<dbReference type="SUPFAM" id="SSF46785">
    <property type="entry name" value="Winged helix' DNA-binding domain"/>
    <property type="match status" value="1"/>
</dbReference>
<dbReference type="Proteomes" id="UP000619293">
    <property type="component" value="Unassembled WGS sequence"/>
</dbReference>
<dbReference type="EMBL" id="BONG01000057">
    <property type="protein sequence ID" value="GIF93151.1"/>
    <property type="molecule type" value="Genomic_DNA"/>
</dbReference>
<evidence type="ECO:0000256" key="2">
    <source>
        <dbReference type="ARBA" id="ARBA00023125"/>
    </source>
</evidence>
<evidence type="ECO:0000256" key="3">
    <source>
        <dbReference type="ARBA" id="ARBA00023163"/>
    </source>
</evidence>
<keyword evidence="6" id="KW-1185">Reference proteome</keyword>
<dbReference type="GO" id="GO:0003677">
    <property type="term" value="F:DNA binding"/>
    <property type="evidence" value="ECO:0007669"/>
    <property type="project" value="UniProtKB-KW"/>
</dbReference>
<evidence type="ECO:0000313" key="5">
    <source>
        <dbReference type="EMBL" id="GIF93151.1"/>
    </source>
</evidence>
<dbReference type="InterPro" id="IPR011991">
    <property type="entry name" value="ArsR-like_HTH"/>
</dbReference>
<reference evidence="5 6" key="1">
    <citation type="submission" date="2021-01" db="EMBL/GenBank/DDBJ databases">
        <title>Whole genome shotgun sequence of Catellatospora chokoriensis NBRC 107358.</title>
        <authorList>
            <person name="Komaki H."/>
            <person name="Tamura T."/>
        </authorList>
    </citation>
    <scope>NUCLEOTIDE SEQUENCE [LARGE SCALE GENOMIC DNA]</scope>
    <source>
        <strain evidence="5 6">NBRC 107358</strain>
    </source>
</reference>
<dbReference type="InterPro" id="IPR036390">
    <property type="entry name" value="WH_DNA-bd_sf"/>
</dbReference>
<keyword evidence="1" id="KW-0805">Transcription regulation</keyword>
<evidence type="ECO:0000313" key="6">
    <source>
        <dbReference type="Proteomes" id="UP000619293"/>
    </source>
</evidence>
<accession>A0A8J3K4U6</accession>